<reference evidence="1 2" key="1">
    <citation type="journal article" date="2018" name="Front. Plant Sci.">
        <title>Red Clover (Trifolium pratense) and Zigzag Clover (T. medium) - A Picture of Genomic Similarities and Differences.</title>
        <authorList>
            <person name="Dluhosova J."/>
            <person name="Istvanek J."/>
            <person name="Nedelnik J."/>
            <person name="Repkova J."/>
        </authorList>
    </citation>
    <scope>NUCLEOTIDE SEQUENCE [LARGE SCALE GENOMIC DNA]</scope>
    <source>
        <strain evidence="2">cv. 10/8</strain>
        <tissue evidence="1">Leaf</tissue>
    </source>
</reference>
<proteinExistence type="predicted"/>
<keyword evidence="2" id="KW-1185">Reference proteome</keyword>
<protein>
    <submittedName>
        <fullName evidence="1">Uncharacterized protein</fullName>
    </submittedName>
</protein>
<comment type="caution">
    <text evidence="1">The sequence shown here is derived from an EMBL/GenBank/DDBJ whole genome shotgun (WGS) entry which is preliminary data.</text>
</comment>
<name>A0A392UH35_9FABA</name>
<sequence>MWNATPVTLSPAMLAALRSSGTSLRRAPYLRPKQNRAPVSSSGLIRMINSQFG</sequence>
<accession>A0A392UH35</accession>
<dbReference type="AlphaFoldDB" id="A0A392UH35"/>
<dbReference type="EMBL" id="LXQA010788188">
    <property type="protein sequence ID" value="MCI71035.1"/>
    <property type="molecule type" value="Genomic_DNA"/>
</dbReference>
<evidence type="ECO:0000313" key="2">
    <source>
        <dbReference type="Proteomes" id="UP000265520"/>
    </source>
</evidence>
<feature type="non-terminal residue" evidence="1">
    <location>
        <position position="53"/>
    </location>
</feature>
<dbReference type="Proteomes" id="UP000265520">
    <property type="component" value="Unassembled WGS sequence"/>
</dbReference>
<evidence type="ECO:0000313" key="1">
    <source>
        <dbReference type="EMBL" id="MCI71035.1"/>
    </source>
</evidence>
<organism evidence="1 2">
    <name type="scientific">Trifolium medium</name>
    <dbReference type="NCBI Taxonomy" id="97028"/>
    <lineage>
        <taxon>Eukaryota</taxon>
        <taxon>Viridiplantae</taxon>
        <taxon>Streptophyta</taxon>
        <taxon>Embryophyta</taxon>
        <taxon>Tracheophyta</taxon>
        <taxon>Spermatophyta</taxon>
        <taxon>Magnoliopsida</taxon>
        <taxon>eudicotyledons</taxon>
        <taxon>Gunneridae</taxon>
        <taxon>Pentapetalae</taxon>
        <taxon>rosids</taxon>
        <taxon>fabids</taxon>
        <taxon>Fabales</taxon>
        <taxon>Fabaceae</taxon>
        <taxon>Papilionoideae</taxon>
        <taxon>50 kb inversion clade</taxon>
        <taxon>NPAAA clade</taxon>
        <taxon>Hologalegina</taxon>
        <taxon>IRL clade</taxon>
        <taxon>Trifolieae</taxon>
        <taxon>Trifolium</taxon>
    </lineage>
</organism>